<evidence type="ECO:0000313" key="2">
    <source>
        <dbReference type="Proteomes" id="UP000829398"/>
    </source>
</evidence>
<dbReference type="Proteomes" id="UP000829398">
    <property type="component" value="Chromosome 7"/>
</dbReference>
<accession>A0ACB8JLC5</accession>
<comment type="caution">
    <text evidence="1">The sequence shown here is derived from an EMBL/GenBank/DDBJ whole genome shotgun (WGS) entry which is preliminary data.</text>
</comment>
<organism evidence="1 2">
    <name type="scientific">Citrus sinensis</name>
    <name type="common">Sweet orange</name>
    <name type="synonym">Citrus aurantium var. sinensis</name>
    <dbReference type="NCBI Taxonomy" id="2711"/>
    <lineage>
        <taxon>Eukaryota</taxon>
        <taxon>Viridiplantae</taxon>
        <taxon>Streptophyta</taxon>
        <taxon>Embryophyta</taxon>
        <taxon>Tracheophyta</taxon>
        <taxon>Spermatophyta</taxon>
        <taxon>Magnoliopsida</taxon>
        <taxon>eudicotyledons</taxon>
        <taxon>Gunneridae</taxon>
        <taxon>Pentapetalae</taxon>
        <taxon>rosids</taxon>
        <taxon>malvids</taxon>
        <taxon>Sapindales</taxon>
        <taxon>Rutaceae</taxon>
        <taxon>Aurantioideae</taxon>
        <taxon>Citrus</taxon>
    </lineage>
</organism>
<sequence length="464" mass="50188">MAKINKVKKLKQATTSQKPNKKILKKEPKSLKKPEPPPVAAAAAAATSSSCSSSSESESEPESESISSLLEPYSKDQLIDLIAAAATKIPLLHDHILETADRDVSQRKIFVHGLGWDTTQESLLSAFGGSGEIEECKLVIDKVTGKAKGFAFIVFKTRKAAVKALKNPQRKVNNRMASCQLASVGPTGPGVKEQGAAAQGERKIYVSNVPRDVEKEKLRGFFERFGEIETGPIGFDITTGKSRGFAIFVYKTVEGARKALEEPQKMFEGHQLQCQKAAEGKNRTSSNSSSSNNQAQMMIQKQQQPMLQGQQQGQGNEQEQVLAAMAAAQNLALFGQHPGMHPLYGGFLVNPGLINPMVAGALHQGAIPASNVGAMAGSSVLGSFGPGAAQGLQQQQHVYPNAPQSKSQGTGGGSFPGYTSYMWYEYQPAIVLREKYYWHLETAILASLLWRAMILVFLTKRAFH</sequence>
<name>A0ACB8JLC5_CITSI</name>
<protein>
    <submittedName>
        <fullName evidence="1">UBP1-associated protein 2B</fullName>
    </submittedName>
</protein>
<reference evidence="2" key="1">
    <citation type="journal article" date="2023" name="Hortic. Res.">
        <title>A chromosome-level phased genome enabling allele-level studies in sweet orange: a case study on citrus Huanglongbing tolerance.</title>
        <authorList>
            <person name="Wu B."/>
            <person name="Yu Q."/>
            <person name="Deng Z."/>
            <person name="Duan Y."/>
            <person name="Luo F."/>
            <person name="Gmitter F. Jr."/>
        </authorList>
    </citation>
    <scope>NUCLEOTIDE SEQUENCE [LARGE SCALE GENOMIC DNA]</scope>
    <source>
        <strain evidence="2">cv. Valencia</strain>
    </source>
</reference>
<dbReference type="EMBL" id="CM039176">
    <property type="protein sequence ID" value="KAH9718438.1"/>
    <property type="molecule type" value="Genomic_DNA"/>
</dbReference>
<evidence type="ECO:0000313" key="1">
    <source>
        <dbReference type="EMBL" id="KAH9718438.1"/>
    </source>
</evidence>
<proteinExistence type="predicted"/>
<gene>
    <name evidence="1" type="ORF">KPL71_022231</name>
</gene>
<keyword evidence="2" id="KW-1185">Reference proteome</keyword>